<reference evidence="1" key="1">
    <citation type="journal article" date="2019" name="Environ. Microbiol.">
        <title>Fungal ecological strategies reflected in gene transcription - a case study of two litter decomposers.</title>
        <authorList>
            <person name="Barbi F."/>
            <person name="Kohler A."/>
            <person name="Barry K."/>
            <person name="Baskaran P."/>
            <person name="Daum C."/>
            <person name="Fauchery L."/>
            <person name="Ihrmark K."/>
            <person name="Kuo A."/>
            <person name="LaButti K."/>
            <person name="Lipzen A."/>
            <person name="Morin E."/>
            <person name="Grigoriev I.V."/>
            <person name="Henrissat B."/>
            <person name="Lindahl B."/>
            <person name="Martin F."/>
        </authorList>
    </citation>
    <scope>NUCLEOTIDE SEQUENCE</scope>
    <source>
        <strain evidence="1">JB14</strain>
    </source>
</reference>
<dbReference type="OrthoDB" id="2940489at2759"/>
<keyword evidence="2" id="KW-1185">Reference proteome</keyword>
<organism evidence="1 2">
    <name type="scientific">Gymnopus androsaceus JB14</name>
    <dbReference type="NCBI Taxonomy" id="1447944"/>
    <lineage>
        <taxon>Eukaryota</taxon>
        <taxon>Fungi</taxon>
        <taxon>Dikarya</taxon>
        <taxon>Basidiomycota</taxon>
        <taxon>Agaricomycotina</taxon>
        <taxon>Agaricomycetes</taxon>
        <taxon>Agaricomycetidae</taxon>
        <taxon>Agaricales</taxon>
        <taxon>Marasmiineae</taxon>
        <taxon>Omphalotaceae</taxon>
        <taxon>Gymnopus</taxon>
    </lineage>
</organism>
<name>A0A6A4GX42_9AGAR</name>
<evidence type="ECO:0000313" key="1">
    <source>
        <dbReference type="EMBL" id="KAE9390016.1"/>
    </source>
</evidence>
<accession>A0A6A4GX42</accession>
<dbReference type="Proteomes" id="UP000799118">
    <property type="component" value="Unassembled WGS sequence"/>
</dbReference>
<gene>
    <name evidence="1" type="ORF">BT96DRAFT_946450</name>
</gene>
<proteinExistence type="predicted"/>
<dbReference type="EMBL" id="ML769673">
    <property type="protein sequence ID" value="KAE9390016.1"/>
    <property type="molecule type" value="Genomic_DNA"/>
</dbReference>
<sequence>MTLDREDYTPSSRFSIPGAIYQTDMSSIIVQNLSPNDIYCFVSKYSHEEADDSWFKLAANGGTSSWSRSSWELVAFKNLNDSTRAGVYIQTNKKVIFSGFSNIRVE</sequence>
<protein>
    <submittedName>
        <fullName evidence="1">Uncharacterized protein</fullName>
    </submittedName>
</protein>
<dbReference type="AlphaFoldDB" id="A0A6A4GX42"/>
<evidence type="ECO:0000313" key="2">
    <source>
        <dbReference type="Proteomes" id="UP000799118"/>
    </source>
</evidence>